<reference evidence="3 4" key="1">
    <citation type="journal article" date="2015" name="Nat. Commun.">
        <title>Lucilia cuprina genome unlocks parasitic fly biology to underpin future interventions.</title>
        <authorList>
            <person name="Anstead C.A."/>
            <person name="Korhonen P.K."/>
            <person name="Young N.D."/>
            <person name="Hall R.S."/>
            <person name="Jex A.R."/>
            <person name="Murali S.C."/>
            <person name="Hughes D.S."/>
            <person name="Lee S.F."/>
            <person name="Perry T."/>
            <person name="Stroehlein A.J."/>
            <person name="Ansell B.R."/>
            <person name="Breugelmans B."/>
            <person name="Hofmann A."/>
            <person name="Qu J."/>
            <person name="Dugan S."/>
            <person name="Lee S.L."/>
            <person name="Chao H."/>
            <person name="Dinh H."/>
            <person name="Han Y."/>
            <person name="Doddapaneni H.V."/>
            <person name="Worley K.C."/>
            <person name="Muzny D.M."/>
            <person name="Ioannidis P."/>
            <person name="Waterhouse R.M."/>
            <person name="Zdobnov E.M."/>
            <person name="James P.J."/>
            <person name="Bagnall N.H."/>
            <person name="Kotze A.C."/>
            <person name="Gibbs R.A."/>
            <person name="Richards S."/>
            <person name="Batterham P."/>
            <person name="Gasser R.B."/>
        </authorList>
    </citation>
    <scope>NUCLEOTIDE SEQUENCE [LARGE SCALE GENOMIC DNA]</scope>
    <source>
        <strain evidence="3 4">LS</strain>
        <tissue evidence="3">Full body</tissue>
    </source>
</reference>
<dbReference type="PANTHER" id="PTHR12395">
    <property type="entry name" value="DOM-3 RELATED"/>
    <property type="match status" value="1"/>
</dbReference>
<dbReference type="GO" id="GO:0005634">
    <property type="term" value="C:nucleus"/>
    <property type="evidence" value="ECO:0007669"/>
    <property type="project" value="TreeGrafter"/>
</dbReference>
<dbReference type="GO" id="GO:0000956">
    <property type="term" value="P:nuclear-transcribed mRNA catabolic process"/>
    <property type="evidence" value="ECO:0007669"/>
    <property type="project" value="TreeGrafter"/>
</dbReference>
<feature type="domain" description="RAI1-like" evidence="2">
    <location>
        <begin position="359"/>
        <end position="468"/>
    </location>
</feature>
<dbReference type="AlphaFoldDB" id="A0A0L0CU79"/>
<feature type="domain" description="RAI1-like" evidence="2">
    <location>
        <begin position="47"/>
        <end position="354"/>
    </location>
</feature>
<comment type="similarity">
    <text evidence="1">Belongs to the DXO/Dom3Z family.</text>
</comment>
<evidence type="ECO:0000313" key="4">
    <source>
        <dbReference type="Proteomes" id="UP000037069"/>
    </source>
</evidence>
<dbReference type="PANTHER" id="PTHR12395:SF9">
    <property type="entry name" value="DECAPPING AND EXORIBONUCLEASE PROTEIN"/>
    <property type="match status" value="1"/>
</dbReference>
<dbReference type="STRING" id="7375.A0A0L0CU79"/>
<dbReference type="OrthoDB" id="5853397at2759"/>
<accession>A0A0L0CU79</accession>
<evidence type="ECO:0000259" key="2">
    <source>
        <dbReference type="Pfam" id="PF08652"/>
    </source>
</evidence>
<name>A0A0L0CU79_LUCCU</name>
<feature type="domain" description="RAI1-like" evidence="2">
    <location>
        <begin position="483"/>
        <end position="810"/>
    </location>
</feature>
<dbReference type="GO" id="GO:0005829">
    <property type="term" value="C:cytosol"/>
    <property type="evidence" value="ECO:0007669"/>
    <property type="project" value="TreeGrafter"/>
</dbReference>
<keyword evidence="4" id="KW-1185">Reference proteome</keyword>
<organism evidence="3 4">
    <name type="scientific">Lucilia cuprina</name>
    <name type="common">Green bottle fly</name>
    <name type="synonym">Australian sheep blowfly</name>
    <dbReference type="NCBI Taxonomy" id="7375"/>
    <lineage>
        <taxon>Eukaryota</taxon>
        <taxon>Metazoa</taxon>
        <taxon>Ecdysozoa</taxon>
        <taxon>Arthropoda</taxon>
        <taxon>Hexapoda</taxon>
        <taxon>Insecta</taxon>
        <taxon>Pterygota</taxon>
        <taxon>Neoptera</taxon>
        <taxon>Endopterygota</taxon>
        <taxon>Diptera</taxon>
        <taxon>Brachycera</taxon>
        <taxon>Muscomorpha</taxon>
        <taxon>Oestroidea</taxon>
        <taxon>Calliphoridae</taxon>
        <taxon>Luciliinae</taxon>
        <taxon>Lucilia</taxon>
    </lineage>
</organism>
<evidence type="ECO:0000256" key="1">
    <source>
        <dbReference type="ARBA" id="ARBA00006562"/>
    </source>
</evidence>
<dbReference type="EMBL" id="JRES01000007">
    <property type="protein sequence ID" value="KNC34914.1"/>
    <property type="molecule type" value="Genomic_DNA"/>
</dbReference>
<comment type="caution">
    <text evidence="3">The sequence shown here is derived from an EMBL/GenBank/DDBJ whole genome shotgun (WGS) entry which is preliminary data.</text>
</comment>
<evidence type="ECO:0000313" key="3">
    <source>
        <dbReference type="EMBL" id="KNC34914.1"/>
    </source>
</evidence>
<sequence length="820" mass="97227">MDEVSTKFLFKVTAKEIYKYKNDSVHFSNTRIVAYYERLFENIKPATRIRYFIQPPRGNDQIDLNDGYKEYIMTSLYSKGVDLCLKYVMSSPEEPKIKNKTKVFTRSGTLVHIMETIRSRKGKELLIRVTRYGGNIYMITGDSQMSEELEGDKVVESPTETHHNQIKRYFLADSPHDQPDIEEPWNENKELLAVFRSNLNKYDIIYSGSVQGIIANEKFKDFDNMDELNKCRFILIKQMWNDIEFKNEKFLHYLFHARLSKVNDIFVAYKNRKGIVTLPLEHKIVTKYPKHLCEKLSTGEAFLFDILQRIEKLMSNVNCLNTVYEFEIKRNINCIRYRVYEGKTEKSFITEEYKEYSKRIMYYRNPTARQYPIDLNADFETYVFRESSLRSKYIELSVKYEMKCNGKCRDVEKTKVITRRGTLVHIMEACYYKQHDMLSIRVSRYNGNIYMVRNESLSELKHSNTNTHHGQLEKLLFSVFFSKPKLVAYYDYNHGKITTAKRMKYFQNLKSNNYPIDLENGFATYIRRDSVMYSRNIDLCLKYVMSLASECDNVENIEKTKVITRRGTLVDIMQSSYSGYYSEELIIRVSRYNGHIYMILDKKDESTTELRPKDTHHSRLEKLLFTDSPGKPPKLDEPCDENIKLVGIHRSNFGKYDIICSGEIQGIISQDEIKNFDDLEALNDCRFVFIKQMWKKFKYNNNNHNKFLKYWLQAYLANVQDLYIGYKINNGVIKEPLEHKVSGDIPKNVYWKPSICTGFLYDFLQHVEKLMSSVDCLKTVYVFHYDHDKKCFNYEIFNGETDKTFITKEYMIYCEKNLKH</sequence>
<dbReference type="GO" id="GO:0110155">
    <property type="term" value="P:NAD-cap decapping"/>
    <property type="evidence" value="ECO:0007669"/>
    <property type="project" value="TreeGrafter"/>
</dbReference>
<dbReference type="Proteomes" id="UP000037069">
    <property type="component" value="Unassembled WGS sequence"/>
</dbReference>
<protein>
    <recommendedName>
        <fullName evidence="2">RAI1-like domain-containing protein</fullName>
    </recommendedName>
</protein>
<gene>
    <name evidence="3" type="ORF">FF38_11065</name>
</gene>
<dbReference type="InterPro" id="IPR013961">
    <property type="entry name" value="RAI1"/>
</dbReference>
<proteinExistence type="inferred from homology"/>
<dbReference type="Pfam" id="PF08652">
    <property type="entry name" value="RAI1"/>
    <property type="match status" value="3"/>
</dbReference>
<dbReference type="InterPro" id="IPR039039">
    <property type="entry name" value="RAI1-like_fam"/>
</dbReference>